<reference evidence="1 2" key="1">
    <citation type="submission" date="2014-10" db="EMBL/GenBank/DDBJ databases">
        <title>Draft genome of the hookworm Ancylostoma caninum.</title>
        <authorList>
            <person name="Mitreva M."/>
        </authorList>
    </citation>
    <scope>NUCLEOTIDE SEQUENCE [LARGE SCALE GENOMIC DNA]</scope>
    <source>
        <strain evidence="1 2">Baltimore</strain>
    </source>
</reference>
<dbReference type="EMBL" id="JOJR01000022">
    <property type="protein sequence ID" value="RCN50486.1"/>
    <property type="molecule type" value="Genomic_DNA"/>
</dbReference>
<gene>
    <name evidence="1" type="ORF">ANCCAN_03340</name>
</gene>
<proteinExistence type="predicted"/>
<dbReference type="AlphaFoldDB" id="A0A368H1J7"/>
<evidence type="ECO:0000313" key="2">
    <source>
        <dbReference type="Proteomes" id="UP000252519"/>
    </source>
</evidence>
<comment type="caution">
    <text evidence="1">The sequence shown here is derived from an EMBL/GenBank/DDBJ whole genome shotgun (WGS) entry which is preliminary data.</text>
</comment>
<accession>A0A368H1J7</accession>
<organism evidence="1 2">
    <name type="scientific">Ancylostoma caninum</name>
    <name type="common">Dog hookworm</name>
    <dbReference type="NCBI Taxonomy" id="29170"/>
    <lineage>
        <taxon>Eukaryota</taxon>
        <taxon>Metazoa</taxon>
        <taxon>Ecdysozoa</taxon>
        <taxon>Nematoda</taxon>
        <taxon>Chromadorea</taxon>
        <taxon>Rhabditida</taxon>
        <taxon>Rhabditina</taxon>
        <taxon>Rhabditomorpha</taxon>
        <taxon>Strongyloidea</taxon>
        <taxon>Ancylostomatidae</taxon>
        <taxon>Ancylostomatinae</taxon>
        <taxon>Ancylostoma</taxon>
    </lineage>
</organism>
<keyword evidence="2" id="KW-1185">Reference proteome</keyword>
<dbReference type="Proteomes" id="UP000252519">
    <property type="component" value="Unassembled WGS sequence"/>
</dbReference>
<sequence>MSATGDAFKFGPLDRQAVSAQRIPLTGCYNAGGVQPIFFEEVLLESVVYCYDVDMRWKSKQ</sequence>
<name>A0A368H1J7_ANCCA</name>
<protein>
    <submittedName>
        <fullName evidence="1">Uncharacterized protein</fullName>
    </submittedName>
</protein>
<evidence type="ECO:0000313" key="1">
    <source>
        <dbReference type="EMBL" id="RCN50486.1"/>
    </source>
</evidence>